<proteinExistence type="predicted"/>
<feature type="coiled-coil region" evidence="1">
    <location>
        <begin position="1"/>
        <end position="92"/>
    </location>
</feature>
<name>A0AAE9DWF8_CAEBR</name>
<protein>
    <submittedName>
        <fullName evidence="3">Uncharacterized protein</fullName>
    </submittedName>
</protein>
<reference evidence="3 4" key="1">
    <citation type="submission" date="2022-05" db="EMBL/GenBank/DDBJ databases">
        <title>Chromosome-level reference genomes for two strains of Caenorhabditis briggsae: an improved platform for comparative genomics.</title>
        <authorList>
            <person name="Stevens L."/>
            <person name="Andersen E.C."/>
        </authorList>
    </citation>
    <scope>NUCLEOTIDE SEQUENCE [LARGE SCALE GENOMIC DNA]</scope>
    <source>
        <strain evidence="3">QX1410_ONT</strain>
        <tissue evidence="3">Whole-organism</tissue>
    </source>
</reference>
<evidence type="ECO:0000313" key="3">
    <source>
        <dbReference type="EMBL" id="ULU11978.1"/>
    </source>
</evidence>
<organism evidence="3 4">
    <name type="scientific">Caenorhabditis briggsae</name>
    <dbReference type="NCBI Taxonomy" id="6238"/>
    <lineage>
        <taxon>Eukaryota</taxon>
        <taxon>Metazoa</taxon>
        <taxon>Ecdysozoa</taxon>
        <taxon>Nematoda</taxon>
        <taxon>Chromadorea</taxon>
        <taxon>Rhabditida</taxon>
        <taxon>Rhabditina</taxon>
        <taxon>Rhabditomorpha</taxon>
        <taxon>Rhabditoidea</taxon>
        <taxon>Rhabditidae</taxon>
        <taxon>Peloderinae</taxon>
        <taxon>Caenorhabditis</taxon>
    </lineage>
</organism>
<evidence type="ECO:0000256" key="2">
    <source>
        <dbReference type="SAM" id="MobiDB-lite"/>
    </source>
</evidence>
<evidence type="ECO:0000256" key="1">
    <source>
        <dbReference type="SAM" id="Coils"/>
    </source>
</evidence>
<feature type="region of interest" description="Disordered" evidence="2">
    <location>
        <begin position="1"/>
        <end position="92"/>
    </location>
</feature>
<dbReference type="InterPro" id="IPR013783">
    <property type="entry name" value="Ig-like_fold"/>
</dbReference>
<dbReference type="Proteomes" id="UP000827892">
    <property type="component" value="Chromosome I"/>
</dbReference>
<dbReference type="Gene3D" id="2.60.40.10">
    <property type="entry name" value="Immunoglobulins"/>
    <property type="match status" value="1"/>
</dbReference>
<dbReference type="PANTHER" id="PTHR21515:SF10">
    <property type="entry name" value="MAJOR SPERM PROTEIN"/>
    <property type="match status" value="1"/>
</dbReference>
<dbReference type="SUPFAM" id="SSF49354">
    <property type="entry name" value="PapD-like"/>
    <property type="match status" value="1"/>
</dbReference>
<sequence>MKDEDKKDEEKKDDKEKKEEKKEDEKEKEDEKKDEKKDEKEEDKKEEKKEEKKDDKEKKEEKKDQEKKEEKKEEEKKEEKKEEEKKEEKKEEPKAGIYYKFQSPLNQIPIWLSKLINRNRRRLLSRILMTKKSCSKSRHPTMSLILFGTIEAGKTAEVTITRNKAPAKEAKLVIVNSVFSGDDKDLAKSFKTGKPTGGQVTIKMNAK</sequence>
<evidence type="ECO:0000313" key="4">
    <source>
        <dbReference type="Proteomes" id="UP000827892"/>
    </source>
</evidence>
<gene>
    <name evidence="3" type="ORF">L3Y34_015377</name>
</gene>
<keyword evidence="1" id="KW-0175">Coiled coil</keyword>
<accession>A0AAE9DWF8</accession>
<dbReference type="InterPro" id="IPR008962">
    <property type="entry name" value="PapD-like_sf"/>
</dbReference>
<dbReference type="EMBL" id="CP090891">
    <property type="protein sequence ID" value="ULU11978.1"/>
    <property type="molecule type" value="Genomic_DNA"/>
</dbReference>
<dbReference type="PANTHER" id="PTHR21515">
    <property type="entry name" value="MAJOR SPERM PROTEIN"/>
    <property type="match status" value="1"/>
</dbReference>
<dbReference type="AlphaFoldDB" id="A0AAE9DWF8"/>